<dbReference type="Proteomes" id="UP000433502">
    <property type="component" value="Segment"/>
</dbReference>
<accession>A0A6B9J659</accession>
<sequence>MKLQTEAFKYSNGDVILVRPETLAVFRLREGKLVFSTCVTVDDHQDFIEYLYFTEYVVMKPDEVEKTDFRISTASFFVFKDLLERFGFEMEIKINLNFKAWE</sequence>
<name>A0A6B9J659_9CAUD</name>
<dbReference type="EMBL" id="MN549361">
    <property type="protein sequence ID" value="QGZ14255.1"/>
    <property type="molecule type" value="Genomic_DNA"/>
</dbReference>
<proteinExistence type="predicted"/>
<evidence type="ECO:0000313" key="2">
    <source>
        <dbReference type="Proteomes" id="UP000433502"/>
    </source>
</evidence>
<keyword evidence="2" id="KW-1185">Reference proteome</keyword>
<organism evidence="1 2">
    <name type="scientific">Rhizobium phage RL2RES</name>
    <dbReference type="NCBI Taxonomy" id="103371"/>
    <lineage>
        <taxon>Viruses</taxon>
        <taxon>Duplodnaviria</taxon>
        <taxon>Heunggongvirae</taxon>
        <taxon>Uroviricota</taxon>
        <taxon>Caudoviricetes</taxon>
        <taxon>Pootjesviridae</taxon>
        <taxon>Innesvirus</taxon>
        <taxon>Innesvirus RL2RES</taxon>
    </lineage>
</organism>
<gene>
    <name evidence="1" type="ORF">RL2RES_050</name>
</gene>
<reference evidence="1 2" key="1">
    <citation type="submission" date="2019-10" db="EMBL/GenBank/DDBJ databases">
        <title>Complete genome sequence of bacteriophage vB_RLeM_RL2RES.</title>
        <authorList>
            <person name="Gunathilake D."/>
            <person name="Bhat S."/>
            <person name="Yost C.K."/>
            <person name="Hynes M.F."/>
        </authorList>
    </citation>
    <scope>NUCLEOTIDE SEQUENCE [LARGE SCALE GENOMIC DNA]</scope>
</reference>
<protein>
    <submittedName>
        <fullName evidence="1">Uncharacterized protein</fullName>
    </submittedName>
</protein>
<evidence type="ECO:0000313" key="1">
    <source>
        <dbReference type="EMBL" id="QGZ14255.1"/>
    </source>
</evidence>